<dbReference type="STRING" id="693661.Arcve_1915"/>
<dbReference type="PANTHER" id="PTHR38031">
    <property type="entry name" value="SULFUR CARRIER PROTEIN SLR0821-RELATED"/>
    <property type="match status" value="1"/>
</dbReference>
<dbReference type="InterPro" id="IPR012675">
    <property type="entry name" value="Beta-grasp_dom_sf"/>
</dbReference>
<dbReference type="eggNOG" id="arCOG00536">
    <property type="taxonomic scope" value="Archaea"/>
</dbReference>
<dbReference type="RefSeq" id="WP_013684564.1">
    <property type="nucleotide sequence ID" value="NC_015320.1"/>
</dbReference>
<dbReference type="EMBL" id="CP002588">
    <property type="protein sequence ID" value="AEA47908.1"/>
    <property type="molecule type" value="Genomic_DNA"/>
</dbReference>
<accession>F2KRP4</accession>
<dbReference type="InterPro" id="IPR016155">
    <property type="entry name" value="Mopterin_synth/thiamin_S_b"/>
</dbReference>
<dbReference type="PANTHER" id="PTHR38031:SF1">
    <property type="entry name" value="SULFUR CARRIER PROTEIN CYSO"/>
    <property type="match status" value="1"/>
</dbReference>
<dbReference type="Proteomes" id="UP000008136">
    <property type="component" value="Chromosome"/>
</dbReference>
<dbReference type="SUPFAM" id="SSF54285">
    <property type="entry name" value="MoaD/ThiS"/>
    <property type="match status" value="1"/>
</dbReference>
<dbReference type="KEGG" id="ave:Arcve_1915"/>
<proteinExistence type="predicted"/>
<keyword evidence="2" id="KW-1185">Reference proteome</keyword>
<dbReference type="NCBIfam" id="TIGR01687">
    <property type="entry name" value="moaD_arch"/>
    <property type="match status" value="1"/>
</dbReference>
<reference evidence="1 2" key="1">
    <citation type="submission" date="2011-03" db="EMBL/GenBank/DDBJ databases">
        <title>The complete genome of Archaeoglobus veneficus SNP6.</title>
        <authorList>
            <consortium name="US DOE Joint Genome Institute (JGI-PGF)"/>
            <person name="Lucas S."/>
            <person name="Copeland A."/>
            <person name="Lapidus A."/>
            <person name="Bruce D."/>
            <person name="Goodwin L."/>
            <person name="Pitluck S."/>
            <person name="Kyrpides N."/>
            <person name="Mavromatis K."/>
            <person name="Pagani I."/>
            <person name="Ivanova N."/>
            <person name="Mikhailova N."/>
            <person name="Lu M."/>
            <person name="Detter J.C."/>
            <person name="Tapia R."/>
            <person name="Han C."/>
            <person name="Land M."/>
            <person name="Hauser L."/>
            <person name="Markowitz V."/>
            <person name="Cheng J.-F."/>
            <person name="Hugenholtz P."/>
            <person name="Woyke T."/>
            <person name="Wu D."/>
            <person name="Spring S."/>
            <person name="Brambilla E."/>
            <person name="Klenk H.-P."/>
            <person name="Eisen J.A."/>
        </authorList>
    </citation>
    <scope>NUCLEOTIDE SEQUENCE [LARGE SCALE GENOMIC DNA]</scope>
    <source>
        <strain>SNP6</strain>
    </source>
</reference>
<dbReference type="AlphaFoldDB" id="F2KRP4"/>
<dbReference type="InterPro" id="IPR010038">
    <property type="entry name" value="MoaD_arc-typ"/>
</dbReference>
<evidence type="ECO:0000313" key="2">
    <source>
        <dbReference type="Proteomes" id="UP000008136"/>
    </source>
</evidence>
<organism evidence="1 2">
    <name type="scientific">Archaeoglobus veneficus (strain DSM 11195 / SNP6)</name>
    <dbReference type="NCBI Taxonomy" id="693661"/>
    <lineage>
        <taxon>Archaea</taxon>
        <taxon>Methanobacteriati</taxon>
        <taxon>Methanobacteriota</taxon>
        <taxon>Archaeoglobi</taxon>
        <taxon>Archaeoglobales</taxon>
        <taxon>Archaeoglobaceae</taxon>
        <taxon>Archaeoglobus</taxon>
    </lineage>
</organism>
<gene>
    <name evidence="1" type="ordered locus">Arcve_1915</name>
</gene>
<dbReference type="OrthoDB" id="98357at2157"/>
<sequence>MKVKIELFATFRDKYGTKALEVECDGNLESAFRSAAEILGKEFLEDVFDENGKIRQDRIITVNGRNIKDIGDNVEIRDGDVIAIFPPIAGG</sequence>
<dbReference type="CDD" id="cd17040">
    <property type="entry name" value="Ubl_MoaD_like"/>
    <property type="match status" value="1"/>
</dbReference>
<dbReference type="InterPro" id="IPR003749">
    <property type="entry name" value="ThiS/MoaD-like"/>
</dbReference>
<dbReference type="Pfam" id="PF02597">
    <property type="entry name" value="ThiS"/>
    <property type="match status" value="1"/>
</dbReference>
<dbReference type="InterPro" id="IPR052045">
    <property type="entry name" value="Sulfur_Carrier/Prot_Modifier"/>
</dbReference>
<dbReference type="GeneID" id="10395047"/>
<protein>
    <submittedName>
        <fullName evidence="1">MoaD family protein</fullName>
    </submittedName>
</protein>
<name>F2KRP4_ARCVS</name>
<dbReference type="HOGENOM" id="CLU_114601_1_2_2"/>
<evidence type="ECO:0000313" key="1">
    <source>
        <dbReference type="EMBL" id="AEA47908.1"/>
    </source>
</evidence>
<dbReference type="Gene3D" id="3.10.20.30">
    <property type="match status" value="1"/>
</dbReference>